<name>A0A5N1JAL8_9BACT</name>
<dbReference type="EMBL" id="VTWS01000005">
    <property type="protein sequence ID" value="KAA9349722.1"/>
    <property type="molecule type" value="Genomic_DNA"/>
</dbReference>
<reference evidence="2 3" key="1">
    <citation type="submission" date="2019-09" db="EMBL/GenBank/DDBJ databases">
        <title>Genome Sequence of Larkinella sp MA1.</title>
        <authorList>
            <person name="Srinivasan S."/>
        </authorList>
    </citation>
    <scope>NUCLEOTIDE SEQUENCE [LARGE SCALE GENOMIC DNA]</scope>
    <source>
        <strain evidence="2 3">MA1</strain>
    </source>
</reference>
<dbReference type="PANTHER" id="PTHR34985:SF1">
    <property type="entry name" value="SLR0554 PROTEIN"/>
    <property type="match status" value="1"/>
</dbReference>
<organism evidence="2 3">
    <name type="scientific">Larkinella humicola</name>
    <dbReference type="NCBI Taxonomy" id="2607654"/>
    <lineage>
        <taxon>Bacteria</taxon>
        <taxon>Pseudomonadati</taxon>
        <taxon>Bacteroidota</taxon>
        <taxon>Cytophagia</taxon>
        <taxon>Cytophagales</taxon>
        <taxon>Spirosomataceae</taxon>
        <taxon>Larkinella</taxon>
    </lineage>
</organism>
<protein>
    <recommendedName>
        <fullName evidence="1">Virulence-associated protein E-like domain-containing protein</fullName>
    </recommendedName>
</protein>
<dbReference type="PANTHER" id="PTHR34985">
    <property type="entry name" value="SLR0554 PROTEIN"/>
    <property type="match status" value="1"/>
</dbReference>
<dbReference type="RefSeq" id="WP_150879059.1">
    <property type="nucleotide sequence ID" value="NZ_VTWS01000005.1"/>
</dbReference>
<evidence type="ECO:0000259" key="1">
    <source>
        <dbReference type="Pfam" id="PF05272"/>
    </source>
</evidence>
<evidence type="ECO:0000313" key="3">
    <source>
        <dbReference type="Proteomes" id="UP000326344"/>
    </source>
</evidence>
<gene>
    <name evidence="2" type="ORF">F0P93_19925</name>
</gene>
<feature type="domain" description="Virulence-associated protein E-like" evidence="1">
    <location>
        <begin position="97"/>
        <end position="298"/>
    </location>
</feature>
<dbReference type="InterPro" id="IPR007936">
    <property type="entry name" value="VapE-like_dom"/>
</dbReference>
<evidence type="ECO:0000313" key="2">
    <source>
        <dbReference type="EMBL" id="KAA9349722.1"/>
    </source>
</evidence>
<dbReference type="AlphaFoldDB" id="A0A5N1JAL8"/>
<sequence length="406" mass="47159">METNSNSKQKAESQPISYRIRHYLFADFDYRVDVVSNQLERKAKKSTEWELVNIYDVELELYDYGLKGFKDALKALFCSKTIPRYDPFTAYFQNLPKWDASQPDYIDHLANFVKTEDSVWWKAMFKKWMVRCVGQAIGAGSFNKQCLTLVGKQNDGKTTFLDFLIPFPLKNNAKKGFDFGSKDGKISLVQNFMINLDELASFDKKELNNEFKTILSEGIVKYRPLFQNVEIAYPRKASFVASTNQFEFLTDETGNVRWLPFIVKEILHDNGGSNGYKAQVDMNKVWSQAYALLNDPSFGPDMTNEEIKTLELYNRKFLRTTTEMEIISKYFEPAEKGDQGAEFYTAADIEQYLRTKVSLKLYRNQIGKALQIMGFPQVSSYNTHKKYTEKGYYILQKQNNTYSITR</sequence>
<keyword evidence="3" id="KW-1185">Reference proteome</keyword>
<proteinExistence type="predicted"/>
<dbReference type="Proteomes" id="UP000326344">
    <property type="component" value="Unassembled WGS sequence"/>
</dbReference>
<accession>A0A5N1JAL8</accession>
<comment type="caution">
    <text evidence="2">The sequence shown here is derived from an EMBL/GenBank/DDBJ whole genome shotgun (WGS) entry which is preliminary data.</text>
</comment>
<dbReference type="Pfam" id="PF05272">
    <property type="entry name" value="VapE-like_dom"/>
    <property type="match status" value="1"/>
</dbReference>